<comment type="similarity">
    <text evidence="6">Belongs to the peptidase M48 family.</text>
</comment>
<feature type="transmembrane region" description="Helical" evidence="7">
    <location>
        <begin position="6"/>
        <end position="24"/>
    </location>
</feature>
<dbReference type="AlphaFoldDB" id="A0A2T0N2T2"/>
<evidence type="ECO:0000256" key="3">
    <source>
        <dbReference type="ARBA" id="ARBA00022801"/>
    </source>
</evidence>
<dbReference type="PANTHER" id="PTHR34978">
    <property type="entry name" value="POSSIBLE SENSOR-TRANSDUCER PROTEIN BLAR"/>
    <property type="match status" value="1"/>
</dbReference>
<comment type="caution">
    <text evidence="9">The sequence shown here is derived from an EMBL/GenBank/DDBJ whole genome shotgun (WGS) entry which is preliminary data.</text>
</comment>
<dbReference type="InterPro" id="IPR001915">
    <property type="entry name" value="Peptidase_M48"/>
</dbReference>
<dbReference type="Pfam" id="PF01435">
    <property type="entry name" value="Peptidase_M48"/>
    <property type="match status" value="1"/>
</dbReference>
<keyword evidence="10" id="KW-1185">Reference proteome</keyword>
<evidence type="ECO:0000259" key="8">
    <source>
        <dbReference type="Pfam" id="PF01435"/>
    </source>
</evidence>
<keyword evidence="7" id="KW-0812">Transmembrane</keyword>
<comment type="cofactor">
    <cofactor evidence="6">
        <name>Zn(2+)</name>
        <dbReference type="ChEBI" id="CHEBI:29105"/>
    </cofactor>
    <text evidence="6">Binds 1 zinc ion per subunit.</text>
</comment>
<sequence length="310" mass="32432">MFDHFVWSVVAAPVALVVVIALLADRLPPAPAARVLAWSAAGTALASVLNVAAFAVKAAAEVPAVAGYFGWSYQTVIADTGNVRWAPWLCVGLLVWAAVAAGRVVRRHRGGRALAARWAGAAAHDGVVVVRSPRVEAFAVPGRPGHVVVTTGMRKILTDQQYEALLAHERAHLTQGHPALMVLSDLAGALHPALWWVSDRVGYLTERAADEHAAAAVGDRTVVARAIGTAALAAHGRPSPQAGRFASFARPRRPGAIPRRVAALLGHQNAGGRAWPAAIPAVLAASSLIWTGEALYDLVELLVLAHGALH</sequence>
<keyword evidence="4 6" id="KW-0862">Zinc</keyword>
<evidence type="ECO:0000313" key="10">
    <source>
        <dbReference type="Proteomes" id="UP000238312"/>
    </source>
</evidence>
<dbReference type="InterPro" id="IPR052173">
    <property type="entry name" value="Beta-lactam_resp_regulator"/>
</dbReference>
<evidence type="ECO:0000256" key="4">
    <source>
        <dbReference type="ARBA" id="ARBA00022833"/>
    </source>
</evidence>
<keyword evidence="1 6" id="KW-0645">Protease</keyword>
<dbReference type="PANTHER" id="PTHR34978:SF3">
    <property type="entry name" value="SLR0241 PROTEIN"/>
    <property type="match status" value="1"/>
</dbReference>
<keyword evidence="5 6" id="KW-0482">Metalloprotease</keyword>
<dbReference type="GO" id="GO:0046872">
    <property type="term" value="F:metal ion binding"/>
    <property type="evidence" value="ECO:0007669"/>
    <property type="project" value="UniProtKB-KW"/>
</dbReference>
<organism evidence="9 10">
    <name type="scientific">Nonomuraea fuscirosea</name>
    <dbReference type="NCBI Taxonomy" id="1291556"/>
    <lineage>
        <taxon>Bacteria</taxon>
        <taxon>Bacillati</taxon>
        <taxon>Actinomycetota</taxon>
        <taxon>Actinomycetes</taxon>
        <taxon>Streptosporangiales</taxon>
        <taxon>Streptosporangiaceae</taxon>
        <taxon>Nonomuraea</taxon>
    </lineage>
</organism>
<evidence type="ECO:0000256" key="1">
    <source>
        <dbReference type="ARBA" id="ARBA00022670"/>
    </source>
</evidence>
<dbReference type="GO" id="GO:0004222">
    <property type="term" value="F:metalloendopeptidase activity"/>
    <property type="evidence" value="ECO:0007669"/>
    <property type="project" value="InterPro"/>
</dbReference>
<feature type="transmembrane region" description="Helical" evidence="7">
    <location>
        <begin position="36"/>
        <end position="56"/>
    </location>
</feature>
<keyword evidence="7" id="KW-1133">Transmembrane helix</keyword>
<dbReference type="EMBL" id="PVNG01000006">
    <property type="protein sequence ID" value="PRX66239.1"/>
    <property type="molecule type" value="Genomic_DNA"/>
</dbReference>
<evidence type="ECO:0000256" key="7">
    <source>
        <dbReference type="SAM" id="Phobius"/>
    </source>
</evidence>
<dbReference type="GO" id="GO:0006508">
    <property type="term" value="P:proteolysis"/>
    <property type="evidence" value="ECO:0007669"/>
    <property type="project" value="UniProtKB-KW"/>
</dbReference>
<gene>
    <name evidence="9" type="ORF">B0I32_106375</name>
</gene>
<protein>
    <submittedName>
        <fullName evidence="9">Zn-dependent protease with chaperone function</fullName>
    </submittedName>
</protein>
<feature type="transmembrane region" description="Helical" evidence="7">
    <location>
        <begin position="85"/>
        <end position="105"/>
    </location>
</feature>
<proteinExistence type="inferred from homology"/>
<keyword evidence="2" id="KW-0479">Metal-binding</keyword>
<dbReference type="RefSeq" id="WP_106239938.1">
    <property type="nucleotide sequence ID" value="NZ_JBFAIL010000010.1"/>
</dbReference>
<feature type="domain" description="Peptidase M48" evidence="8">
    <location>
        <begin position="111"/>
        <end position="187"/>
    </location>
</feature>
<dbReference type="Proteomes" id="UP000238312">
    <property type="component" value="Unassembled WGS sequence"/>
</dbReference>
<dbReference type="Gene3D" id="3.30.2010.10">
    <property type="entry name" value="Metalloproteases ('zincins'), catalytic domain"/>
    <property type="match status" value="1"/>
</dbReference>
<accession>A0A2T0N2T2</accession>
<keyword evidence="3 6" id="KW-0378">Hydrolase</keyword>
<dbReference type="CDD" id="cd07326">
    <property type="entry name" value="M56_BlaR1_MecR1_like"/>
    <property type="match status" value="1"/>
</dbReference>
<evidence type="ECO:0000256" key="6">
    <source>
        <dbReference type="RuleBase" id="RU003983"/>
    </source>
</evidence>
<evidence type="ECO:0000313" key="9">
    <source>
        <dbReference type="EMBL" id="PRX66239.1"/>
    </source>
</evidence>
<reference evidence="9 10" key="1">
    <citation type="submission" date="2018-03" db="EMBL/GenBank/DDBJ databases">
        <title>Genomic Encyclopedia of Type Strains, Phase III (KMG-III): the genomes of soil and plant-associated and newly described type strains.</title>
        <authorList>
            <person name="Whitman W."/>
        </authorList>
    </citation>
    <scope>NUCLEOTIDE SEQUENCE [LARGE SCALE GENOMIC DNA]</scope>
    <source>
        <strain evidence="9 10">CGMCC 4.7104</strain>
    </source>
</reference>
<evidence type="ECO:0000256" key="2">
    <source>
        <dbReference type="ARBA" id="ARBA00022723"/>
    </source>
</evidence>
<keyword evidence="7" id="KW-0472">Membrane</keyword>
<name>A0A2T0N2T2_9ACTN</name>
<dbReference type="OrthoDB" id="3541294at2"/>
<evidence type="ECO:0000256" key="5">
    <source>
        <dbReference type="ARBA" id="ARBA00023049"/>
    </source>
</evidence>